<name>M1DAN9_SOLTU</name>
<dbReference type="AlphaFoldDB" id="M1DAN9"/>
<accession>M1DAN9</accession>
<protein>
    <submittedName>
        <fullName evidence="1">Uncharacterized protein</fullName>
    </submittedName>
</protein>
<organism evidence="1 2">
    <name type="scientific">Solanum tuberosum</name>
    <name type="common">Potato</name>
    <dbReference type="NCBI Taxonomy" id="4113"/>
    <lineage>
        <taxon>Eukaryota</taxon>
        <taxon>Viridiplantae</taxon>
        <taxon>Streptophyta</taxon>
        <taxon>Embryophyta</taxon>
        <taxon>Tracheophyta</taxon>
        <taxon>Spermatophyta</taxon>
        <taxon>Magnoliopsida</taxon>
        <taxon>eudicotyledons</taxon>
        <taxon>Gunneridae</taxon>
        <taxon>Pentapetalae</taxon>
        <taxon>asterids</taxon>
        <taxon>lamiids</taxon>
        <taxon>Solanales</taxon>
        <taxon>Solanaceae</taxon>
        <taxon>Solanoideae</taxon>
        <taxon>Solaneae</taxon>
        <taxon>Solanum</taxon>
    </lineage>
</organism>
<dbReference type="EnsemblPlants" id="PGSC0003DMT400085964">
    <property type="protein sequence ID" value="PGSC0003DMT400085964"/>
    <property type="gene ID" value="PGSC0003DMG400035535"/>
</dbReference>
<keyword evidence="2" id="KW-1185">Reference proteome</keyword>
<dbReference type="Proteomes" id="UP000011115">
    <property type="component" value="Unassembled WGS sequence"/>
</dbReference>
<evidence type="ECO:0000313" key="2">
    <source>
        <dbReference type="Proteomes" id="UP000011115"/>
    </source>
</evidence>
<dbReference type="Gramene" id="PGSC0003DMT400085964">
    <property type="protein sequence ID" value="PGSC0003DMT400085964"/>
    <property type="gene ID" value="PGSC0003DMG400035535"/>
</dbReference>
<proteinExistence type="predicted"/>
<dbReference type="InParanoid" id="M1DAN9"/>
<reference evidence="1" key="2">
    <citation type="submission" date="2015-06" db="UniProtKB">
        <authorList>
            <consortium name="EnsemblPlants"/>
        </authorList>
    </citation>
    <scope>IDENTIFICATION</scope>
    <source>
        <strain evidence="1">DM1-3 516 R44</strain>
    </source>
</reference>
<sequence>MGRSKVAGRYMPPRHVNARDFKRDEKIAELTKERRESKKASASRRIPIDPAIPSWRRGLYTAANSFLVAHEVDRMVEANIVAEARTNEHNETQNDNPGAIVEFQANPAGNNALIDEASM</sequence>
<dbReference type="HOGENOM" id="CLU_029307_7_3_1"/>
<evidence type="ECO:0000313" key="1">
    <source>
        <dbReference type="EnsemblPlants" id="PGSC0003DMT400085964"/>
    </source>
</evidence>
<dbReference type="PaxDb" id="4113-PGSC0003DMT400085964"/>
<reference evidence="2" key="1">
    <citation type="journal article" date="2011" name="Nature">
        <title>Genome sequence and analysis of the tuber crop potato.</title>
        <authorList>
            <consortium name="The Potato Genome Sequencing Consortium"/>
        </authorList>
    </citation>
    <scope>NUCLEOTIDE SEQUENCE [LARGE SCALE GENOMIC DNA]</scope>
    <source>
        <strain evidence="2">cv. DM1-3 516 R44</strain>
    </source>
</reference>